<evidence type="ECO:0000313" key="6">
    <source>
        <dbReference type="EMBL" id="HIR51255.1"/>
    </source>
</evidence>
<evidence type="ECO:0000256" key="2">
    <source>
        <dbReference type="SAM" id="Coils"/>
    </source>
</evidence>
<reference evidence="6" key="2">
    <citation type="journal article" date="2021" name="PeerJ">
        <title>Extensive microbial diversity within the chicken gut microbiome revealed by metagenomics and culture.</title>
        <authorList>
            <person name="Gilroy R."/>
            <person name="Ravi A."/>
            <person name="Getino M."/>
            <person name="Pursley I."/>
            <person name="Horton D.L."/>
            <person name="Alikhan N.F."/>
            <person name="Baker D."/>
            <person name="Gharbi K."/>
            <person name="Hall N."/>
            <person name="Watson M."/>
            <person name="Adriaenssens E.M."/>
            <person name="Foster-Nyarko E."/>
            <person name="Jarju S."/>
            <person name="Secka A."/>
            <person name="Antonio M."/>
            <person name="Oren A."/>
            <person name="Chaudhuri R.R."/>
            <person name="La Ragione R."/>
            <person name="Hildebrand F."/>
            <person name="Pallen M.J."/>
        </authorList>
    </citation>
    <scope>NUCLEOTIDE SEQUENCE</scope>
    <source>
        <strain evidence="6">ChiBcec15-4380</strain>
    </source>
</reference>
<feature type="signal peptide" evidence="3">
    <location>
        <begin position="1"/>
        <end position="25"/>
    </location>
</feature>
<feature type="coiled-coil region" evidence="2">
    <location>
        <begin position="158"/>
        <end position="223"/>
    </location>
</feature>
<feature type="domain" description="M23ase beta-sheet core" evidence="4">
    <location>
        <begin position="311"/>
        <end position="405"/>
    </location>
</feature>
<dbReference type="InterPro" id="IPR016047">
    <property type="entry name" value="M23ase_b-sheet_dom"/>
</dbReference>
<dbReference type="PANTHER" id="PTHR21666:SF270">
    <property type="entry name" value="MUREIN HYDROLASE ACTIVATOR ENVC"/>
    <property type="match status" value="1"/>
</dbReference>
<dbReference type="SUPFAM" id="SSF51261">
    <property type="entry name" value="Duplicated hybrid motif"/>
    <property type="match status" value="1"/>
</dbReference>
<dbReference type="InterPro" id="IPR050570">
    <property type="entry name" value="Cell_wall_metabolism_enzyme"/>
</dbReference>
<dbReference type="GO" id="GO:0004222">
    <property type="term" value="F:metalloendopeptidase activity"/>
    <property type="evidence" value="ECO:0007669"/>
    <property type="project" value="TreeGrafter"/>
</dbReference>
<feature type="domain" description="Peptidoglycan hydrolase PcsB coiled-coil" evidence="5">
    <location>
        <begin position="110"/>
        <end position="177"/>
    </location>
</feature>
<dbReference type="InterPro" id="IPR011055">
    <property type="entry name" value="Dup_hybrid_motif"/>
</dbReference>
<protein>
    <submittedName>
        <fullName evidence="6">Peptidoglycan DD-metalloendopeptidase family protein</fullName>
    </submittedName>
</protein>
<feature type="coiled-coil region" evidence="2">
    <location>
        <begin position="28"/>
        <end position="55"/>
    </location>
</feature>
<proteinExistence type="predicted"/>
<dbReference type="EMBL" id="DVHE01000061">
    <property type="protein sequence ID" value="HIR51255.1"/>
    <property type="molecule type" value="Genomic_DNA"/>
</dbReference>
<organism evidence="6 7">
    <name type="scientific">Candidatus Avoscillospira avicola</name>
    <dbReference type="NCBI Taxonomy" id="2840706"/>
    <lineage>
        <taxon>Bacteria</taxon>
        <taxon>Bacillati</taxon>
        <taxon>Bacillota</taxon>
        <taxon>Clostridia</taxon>
        <taxon>Eubacteriales</taxon>
        <taxon>Oscillospiraceae</taxon>
        <taxon>Oscillospiraceae incertae sedis</taxon>
        <taxon>Candidatus Avoscillospira</taxon>
    </lineage>
</organism>
<accession>A0A9D1DII2</accession>
<evidence type="ECO:0000256" key="1">
    <source>
        <dbReference type="ARBA" id="ARBA00022729"/>
    </source>
</evidence>
<feature type="chain" id="PRO_5039050281" evidence="3">
    <location>
        <begin position="26"/>
        <end position="412"/>
    </location>
</feature>
<keyword evidence="1 3" id="KW-0732">Signal</keyword>
<evidence type="ECO:0000313" key="7">
    <source>
        <dbReference type="Proteomes" id="UP000824239"/>
    </source>
</evidence>
<keyword evidence="2" id="KW-0175">Coiled coil</keyword>
<dbReference type="Gene3D" id="6.10.250.3150">
    <property type="match status" value="1"/>
</dbReference>
<reference evidence="6" key="1">
    <citation type="submission" date="2020-10" db="EMBL/GenBank/DDBJ databases">
        <authorList>
            <person name="Gilroy R."/>
        </authorList>
    </citation>
    <scope>NUCLEOTIDE SEQUENCE</scope>
    <source>
        <strain evidence="6">ChiBcec15-4380</strain>
    </source>
</reference>
<name>A0A9D1DII2_9FIRM</name>
<sequence>MKKSWFVLLPALALTLALLSGPAQGATSAEIQQEINRLQQEADAIAEAGAALEQQLQENAGQTATTIGQKAALDQSIHQTEAEIQNTDALLQQYSLLVAQRQSDLEAAEAAQAEMQKTYQKRLRAMEESGDISYWAVLFQANSFSDLLGRVDMIREVAEADQRMLQDLKAQAREIEAAREALRAEMEAQQQTRRDLEALQTTLEAQRAEADQLLLELAAAEESLSAEFQANQAQEDATRQEILEAQAAYEAALSAEEAARLAASNQNNLAGGGGSAASPGATGLIAPVDGPHVITDAYGERNHPLFGYQGFHHGIDIAKNQGTPIYAVAAGSVTRASYTDPNGYFVALAHGNGYGSIYCHMTQYLVDVGDSVSQGQVIGYVGSTGWSSGPHLHFELHVNGASVNPAAYLPLS</sequence>
<gene>
    <name evidence="6" type="ORF">IAA53_08240</name>
</gene>
<evidence type="ECO:0000259" key="4">
    <source>
        <dbReference type="Pfam" id="PF01551"/>
    </source>
</evidence>
<dbReference type="Pfam" id="PF24568">
    <property type="entry name" value="CC_PcsB"/>
    <property type="match status" value="1"/>
</dbReference>
<dbReference type="PANTHER" id="PTHR21666">
    <property type="entry name" value="PEPTIDASE-RELATED"/>
    <property type="match status" value="1"/>
</dbReference>
<dbReference type="InterPro" id="IPR057309">
    <property type="entry name" value="PcsB_CC"/>
</dbReference>
<comment type="caution">
    <text evidence="6">The sequence shown here is derived from an EMBL/GenBank/DDBJ whole genome shotgun (WGS) entry which is preliminary data.</text>
</comment>
<dbReference type="Gene3D" id="2.70.70.10">
    <property type="entry name" value="Glucose Permease (Domain IIA)"/>
    <property type="match status" value="1"/>
</dbReference>
<dbReference type="Pfam" id="PF01551">
    <property type="entry name" value="Peptidase_M23"/>
    <property type="match status" value="1"/>
</dbReference>
<dbReference type="Proteomes" id="UP000824239">
    <property type="component" value="Unassembled WGS sequence"/>
</dbReference>
<dbReference type="CDD" id="cd12797">
    <property type="entry name" value="M23_peptidase"/>
    <property type="match status" value="1"/>
</dbReference>
<evidence type="ECO:0000259" key="5">
    <source>
        <dbReference type="Pfam" id="PF24568"/>
    </source>
</evidence>
<evidence type="ECO:0000256" key="3">
    <source>
        <dbReference type="SAM" id="SignalP"/>
    </source>
</evidence>
<dbReference type="AlphaFoldDB" id="A0A9D1DII2"/>